<reference evidence="3 4" key="1">
    <citation type="submission" date="2016-02" db="EMBL/GenBank/DDBJ databases">
        <authorList>
            <consortium name="Pathogen Informatics"/>
        </authorList>
    </citation>
    <scope>NUCLEOTIDE SEQUENCE [LARGE SCALE GENOMIC DNA]</scope>
    <source>
        <strain evidence="3 4">LSS64</strain>
    </source>
</reference>
<evidence type="ECO:0000256" key="1">
    <source>
        <dbReference type="SAM" id="Phobius"/>
    </source>
</evidence>
<dbReference type="Proteomes" id="UP000074850">
    <property type="component" value="Unassembled WGS sequence"/>
</dbReference>
<feature type="signal peptide" evidence="2">
    <location>
        <begin position="1"/>
        <end position="19"/>
    </location>
</feature>
<dbReference type="EMBL" id="FIHM01000104">
    <property type="protein sequence ID" value="CYV79524.1"/>
    <property type="molecule type" value="Genomic_DNA"/>
</dbReference>
<accession>A0A123TEP2</accession>
<dbReference type="AlphaFoldDB" id="A0A123TEP2"/>
<gene>
    <name evidence="3" type="ORF">ERS132426_02324</name>
</gene>
<keyword evidence="1" id="KW-0472">Membrane</keyword>
<protein>
    <recommendedName>
        <fullName evidence="5">Secreted protein</fullName>
    </recommendedName>
</protein>
<name>A0A123TEP2_STRSU</name>
<evidence type="ECO:0000313" key="4">
    <source>
        <dbReference type="Proteomes" id="UP000074850"/>
    </source>
</evidence>
<feature type="transmembrane region" description="Helical" evidence="1">
    <location>
        <begin position="96"/>
        <end position="118"/>
    </location>
</feature>
<evidence type="ECO:0000313" key="3">
    <source>
        <dbReference type="EMBL" id="CYV79524.1"/>
    </source>
</evidence>
<keyword evidence="2" id="KW-0732">Signal</keyword>
<keyword evidence="1" id="KW-1133">Transmembrane helix</keyword>
<proteinExistence type="predicted"/>
<feature type="chain" id="PRO_5038610166" description="Secreted protein" evidence="2">
    <location>
        <begin position="20"/>
        <end position="155"/>
    </location>
</feature>
<evidence type="ECO:0008006" key="5">
    <source>
        <dbReference type="Google" id="ProtNLM"/>
    </source>
</evidence>
<evidence type="ECO:0000256" key="2">
    <source>
        <dbReference type="SAM" id="SignalP"/>
    </source>
</evidence>
<sequence>MLPSTAFLTASFSSFVNLAGSVTFTGLATDGVKRSDIVAFGMRTEPASVEGTSPFLEITETAVPLSISETEIVIVPSGLTTGIEPSGANHLPSSPLVMLTVIGCALSFGVKVMSMLVAPSAGGMISTLPLLSTDTVGTAGATGVSGVTAVEVDGT</sequence>
<organism evidence="3 4">
    <name type="scientific">Streptococcus suis</name>
    <dbReference type="NCBI Taxonomy" id="1307"/>
    <lineage>
        <taxon>Bacteria</taxon>
        <taxon>Bacillati</taxon>
        <taxon>Bacillota</taxon>
        <taxon>Bacilli</taxon>
        <taxon>Lactobacillales</taxon>
        <taxon>Streptococcaceae</taxon>
        <taxon>Streptococcus</taxon>
    </lineage>
</organism>
<keyword evidence="1" id="KW-0812">Transmembrane</keyword>